<dbReference type="HOGENOM" id="CLU_3252180_0_0_6"/>
<reference evidence="1 2" key="1">
    <citation type="journal article" date="2011" name="J. Bacteriol.">
        <title>Complete genome sequence of seawater bacterium Glaciecola nitratireducens FR1064T.</title>
        <authorList>
            <person name="Bian F."/>
            <person name="Qin Q.L."/>
            <person name="Xie B.B."/>
            <person name="Shu Y.L."/>
            <person name="Zhang X.Y."/>
            <person name="Yu Y."/>
            <person name="Chen B."/>
            <person name="Chen X.L."/>
            <person name="Zhou B.C."/>
            <person name="Zhang Y.Z."/>
        </authorList>
    </citation>
    <scope>NUCLEOTIDE SEQUENCE [LARGE SCALE GENOMIC DNA]</scope>
    <source>
        <strain evidence="2">JCM 12485 / KCTC 12276 / FR1064</strain>
    </source>
</reference>
<dbReference type="EMBL" id="CP003060">
    <property type="protein sequence ID" value="AEP29827.1"/>
    <property type="molecule type" value="Genomic_DNA"/>
</dbReference>
<keyword evidence="2" id="KW-1185">Reference proteome</keyword>
<organism evidence="1 2">
    <name type="scientific">Glaciecola nitratireducens (strain JCM 12485 / KCTC 12276 / FR1064)</name>
    <dbReference type="NCBI Taxonomy" id="1085623"/>
    <lineage>
        <taxon>Bacteria</taxon>
        <taxon>Pseudomonadati</taxon>
        <taxon>Pseudomonadota</taxon>
        <taxon>Gammaproteobacteria</taxon>
        <taxon>Alteromonadales</taxon>
        <taxon>Alteromonadaceae</taxon>
        <taxon>Brumicola</taxon>
    </lineage>
</organism>
<name>G4QLG0_GLANF</name>
<gene>
    <name evidence="1" type="ordered locus">GNIT_1711</name>
</gene>
<evidence type="ECO:0000313" key="2">
    <source>
        <dbReference type="Proteomes" id="UP000009282"/>
    </source>
</evidence>
<proteinExistence type="predicted"/>
<protein>
    <submittedName>
        <fullName evidence="1">Uncharacterized protein</fullName>
    </submittedName>
</protein>
<accession>G4QLG0</accession>
<dbReference type="Proteomes" id="UP000009282">
    <property type="component" value="Chromosome"/>
</dbReference>
<dbReference type="AlphaFoldDB" id="G4QLG0"/>
<dbReference type="KEGG" id="gni:GNIT_1711"/>
<evidence type="ECO:0000313" key="1">
    <source>
        <dbReference type="EMBL" id="AEP29827.1"/>
    </source>
</evidence>
<sequence>MVSQLLFEKHCLLDGKTSKLYWQTATLHAFYTGWTQKCPLLA</sequence>